<dbReference type="Pfam" id="PF07386">
    <property type="entry name" value="DUF1499"/>
    <property type="match status" value="1"/>
</dbReference>
<reference evidence="2 3" key="1">
    <citation type="submission" date="2020-08" db="EMBL/GenBank/DDBJ databases">
        <title>Genomic Encyclopedia of Type Strains, Phase IV (KMG-IV): sequencing the most valuable type-strain genomes for metagenomic binning, comparative biology and taxonomic classification.</title>
        <authorList>
            <person name="Goeker M."/>
        </authorList>
    </citation>
    <scope>NUCLEOTIDE SEQUENCE [LARGE SCALE GENOMIC DNA]</scope>
    <source>
        <strain evidence="2 3">DSM 7050</strain>
    </source>
</reference>
<feature type="transmembrane region" description="Helical" evidence="1">
    <location>
        <begin position="47"/>
        <end position="74"/>
    </location>
</feature>
<evidence type="ECO:0000256" key="1">
    <source>
        <dbReference type="SAM" id="Phobius"/>
    </source>
</evidence>
<proteinExistence type="predicted"/>
<organism evidence="2 3">
    <name type="scientific">Aminobacter niigataensis</name>
    <dbReference type="NCBI Taxonomy" id="83265"/>
    <lineage>
        <taxon>Bacteria</taxon>
        <taxon>Pseudomonadati</taxon>
        <taxon>Pseudomonadota</taxon>
        <taxon>Alphaproteobacteria</taxon>
        <taxon>Hyphomicrobiales</taxon>
        <taxon>Phyllobacteriaceae</taxon>
        <taxon>Aminobacter</taxon>
    </lineage>
</organism>
<dbReference type="InterPro" id="IPR010865">
    <property type="entry name" value="DUF1499"/>
</dbReference>
<keyword evidence="1" id="KW-1133">Transmembrane helix</keyword>
<feature type="transmembrane region" description="Helical" evidence="1">
    <location>
        <begin position="21"/>
        <end position="41"/>
    </location>
</feature>
<keyword evidence="3" id="KW-1185">Reference proteome</keyword>
<dbReference type="RefSeq" id="WP_246389643.1">
    <property type="nucleotide sequence ID" value="NZ_BAAAVZ010000003.1"/>
</dbReference>
<sequence>MVEFQSRYHEQRTTRSAGLSRGMASFAAVLLITAVLGHRRGLVETTAFFWVLGIVALLAAFALLLSGFAFSRLWKFGDRGGHDLTAGALLGLAVLAPFGFVAYQIATLPMLRDISTDAEVPPALTAAVSLRTPVMNSLELPSAGERALQAQAYPLVAGRRYDLSLDRVLESVAVILGRQGWEVVVPPPATEQASGEVDIEAVARTFVLALPSDVAIRLVDDGDSTFVDMRSASRYGRHDLGDNAERITAFLAELDQEIAAQAGTATTAIPANPTQ</sequence>
<evidence type="ECO:0000313" key="2">
    <source>
        <dbReference type="EMBL" id="MBB4651893.1"/>
    </source>
</evidence>
<comment type="caution">
    <text evidence="2">The sequence shown here is derived from an EMBL/GenBank/DDBJ whole genome shotgun (WGS) entry which is preliminary data.</text>
</comment>
<evidence type="ECO:0000313" key="3">
    <source>
        <dbReference type="Proteomes" id="UP000539538"/>
    </source>
</evidence>
<dbReference type="EMBL" id="JACHOT010000005">
    <property type="protein sequence ID" value="MBB4651893.1"/>
    <property type="molecule type" value="Genomic_DNA"/>
</dbReference>
<name>A0ABR6L553_9HYPH</name>
<protein>
    <submittedName>
        <fullName evidence="2">Uncharacterized protein (DUF1499 family)</fullName>
    </submittedName>
</protein>
<dbReference type="Proteomes" id="UP000539538">
    <property type="component" value="Unassembled WGS sequence"/>
</dbReference>
<keyword evidence="1" id="KW-0812">Transmembrane</keyword>
<accession>A0ABR6L553</accession>
<gene>
    <name evidence="2" type="ORF">GGQ99_003666</name>
</gene>
<feature type="transmembrane region" description="Helical" evidence="1">
    <location>
        <begin position="86"/>
        <end position="106"/>
    </location>
</feature>
<keyword evidence="1" id="KW-0472">Membrane</keyword>